<dbReference type="GO" id="GO:0016491">
    <property type="term" value="F:oxidoreductase activity"/>
    <property type="evidence" value="ECO:0007669"/>
    <property type="project" value="UniProtKB-KW"/>
</dbReference>
<keyword evidence="1" id="KW-0285">Flavoprotein</keyword>
<organism evidence="5 6">
    <name type="scientific">Mycena albidolilacea</name>
    <dbReference type="NCBI Taxonomy" id="1033008"/>
    <lineage>
        <taxon>Eukaryota</taxon>
        <taxon>Fungi</taxon>
        <taxon>Dikarya</taxon>
        <taxon>Basidiomycota</taxon>
        <taxon>Agaricomycotina</taxon>
        <taxon>Agaricomycetes</taxon>
        <taxon>Agaricomycetidae</taxon>
        <taxon>Agaricales</taxon>
        <taxon>Marasmiineae</taxon>
        <taxon>Mycenaceae</taxon>
        <taxon>Mycena</taxon>
    </lineage>
</organism>
<dbReference type="InterPro" id="IPR036188">
    <property type="entry name" value="FAD/NAD-bd_sf"/>
</dbReference>
<dbReference type="PANTHER" id="PTHR46720:SF3">
    <property type="entry name" value="FAD-BINDING DOMAIN-CONTAINING PROTEIN-RELATED"/>
    <property type="match status" value="1"/>
</dbReference>
<dbReference type="PANTHER" id="PTHR46720">
    <property type="entry name" value="HYDROXYLASE, PUTATIVE (AFU_ORTHOLOGUE AFUA_3G01460)-RELATED"/>
    <property type="match status" value="1"/>
</dbReference>
<evidence type="ECO:0000313" key="6">
    <source>
        <dbReference type="Proteomes" id="UP001218218"/>
    </source>
</evidence>
<protein>
    <recommendedName>
        <fullName evidence="4">FAD-binding domain-containing protein</fullName>
    </recommendedName>
</protein>
<evidence type="ECO:0000259" key="4">
    <source>
        <dbReference type="Pfam" id="PF01494"/>
    </source>
</evidence>
<name>A0AAD7EX23_9AGAR</name>
<evidence type="ECO:0000256" key="2">
    <source>
        <dbReference type="ARBA" id="ARBA00022827"/>
    </source>
</evidence>
<evidence type="ECO:0000256" key="3">
    <source>
        <dbReference type="ARBA" id="ARBA00023002"/>
    </source>
</evidence>
<proteinExistence type="predicted"/>
<sequence length="434" mass="47885">GAGVGGLTLALTLGIHSEHQVDLYEAGAEISTIGAGIAVWARTFEVLQLLGLHERMRERGISLDGVDQLRTGPKFRRSDQAHAGYNFLTDAISKGGLSMHRPDLIDLLKDSLPPNCSVHLRKRMTSYTTSSSESTLMKIHFSDGTTATADVLIGADGVRSVTRATMFEALANQYQDGFDGISHERLLRCKDPVWTGTVAYRCVFPAEKLRKVDPGHPGLDDHFIPLLMCCPLIQHIVSYPIARRTLINFIGFDTIPGAEDTLFPDKWVQDVPVKEFRDLYRGWEPDMQTLLNCADTPSRWAIHVTAPLPFYAHGSVALLGDAAHAMMTHFGAGAGQAIESAYILGRVLAHPSTTRATVSTALKVYSDIRQPYTNSIVEKSRLVGLIYEFAAPGLYDGVDRENEGKGLHEIGATIKHKWEWVSQHGLQDDWRRAE</sequence>
<dbReference type="Pfam" id="PF01494">
    <property type="entry name" value="FAD_binding_3"/>
    <property type="match status" value="2"/>
</dbReference>
<keyword evidence="2" id="KW-0274">FAD</keyword>
<dbReference type="SUPFAM" id="SSF51905">
    <property type="entry name" value="FAD/NAD(P)-binding domain"/>
    <property type="match status" value="1"/>
</dbReference>
<feature type="non-terminal residue" evidence="5">
    <location>
        <position position="1"/>
    </location>
</feature>
<evidence type="ECO:0000256" key="1">
    <source>
        <dbReference type="ARBA" id="ARBA00022630"/>
    </source>
</evidence>
<dbReference type="InterPro" id="IPR051104">
    <property type="entry name" value="FAD_monoxygenase"/>
</dbReference>
<evidence type="ECO:0000313" key="5">
    <source>
        <dbReference type="EMBL" id="KAJ7354031.1"/>
    </source>
</evidence>
<dbReference type="EMBL" id="JARIHO010000010">
    <property type="protein sequence ID" value="KAJ7354031.1"/>
    <property type="molecule type" value="Genomic_DNA"/>
</dbReference>
<gene>
    <name evidence="5" type="ORF">DFH08DRAFT_984246</name>
</gene>
<feature type="non-terminal residue" evidence="5">
    <location>
        <position position="434"/>
    </location>
</feature>
<dbReference type="Proteomes" id="UP001218218">
    <property type="component" value="Unassembled WGS sequence"/>
</dbReference>
<dbReference type="GO" id="GO:0071949">
    <property type="term" value="F:FAD binding"/>
    <property type="evidence" value="ECO:0007669"/>
    <property type="project" value="InterPro"/>
</dbReference>
<feature type="domain" description="FAD-binding" evidence="4">
    <location>
        <begin position="1"/>
        <end position="166"/>
    </location>
</feature>
<keyword evidence="6" id="KW-1185">Reference proteome</keyword>
<reference evidence="5" key="1">
    <citation type="submission" date="2023-03" db="EMBL/GenBank/DDBJ databases">
        <title>Massive genome expansion in bonnet fungi (Mycena s.s.) driven by repeated elements and novel gene families across ecological guilds.</title>
        <authorList>
            <consortium name="Lawrence Berkeley National Laboratory"/>
            <person name="Harder C.B."/>
            <person name="Miyauchi S."/>
            <person name="Viragh M."/>
            <person name="Kuo A."/>
            <person name="Thoen E."/>
            <person name="Andreopoulos B."/>
            <person name="Lu D."/>
            <person name="Skrede I."/>
            <person name="Drula E."/>
            <person name="Henrissat B."/>
            <person name="Morin E."/>
            <person name="Kohler A."/>
            <person name="Barry K."/>
            <person name="LaButti K."/>
            <person name="Morin E."/>
            <person name="Salamov A."/>
            <person name="Lipzen A."/>
            <person name="Mereny Z."/>
            <person name="Hegedus B."/>
            <person name="Baldrian P."/>
            <person name="Stursova M."/>
            <person name="Weitz H."/>
            <person name="Taylor A."/>
            <person name="Grigoriev I.V."/>
            <person name="Nagy L.G."/>
            <person name="Martin F."/>
            <person name="Kauserud H."/>
        </authorList>
    </citation>
    <scope>NUCLEOTIDE SEQUENCE</scope>
    <source>
        <strain evidence="5">CBHHK002</strain>
    </source>
</reference>
<dbReference type="SUPFAM" id="SSF54373">
    <property type="entry name" value="FAD-linked reductases, C-terminal domain"/>
    <property type="match status" value="1"/>
</dbReference>
<feature type="domain" description="FAD-binding" evidence="4">
    <location>
        <begin position="311"/>
        <end position="379"/>
    </location>
</feature>
<accession>A0AAD7EX23</accession>
<dbReference type="Gene3D" id="3.50.50.60">
    <property type="entry name" value="FAD/NAD(P)-binding domain"/>
    <property type="match status" value="1"/>
</dbReference>
<comment type="caution">
    <text evidence="5">The sequence shown here is derived from an EMBL/GenBank/DDBJ whole genome shotgun (WGS) entry which is preliminary data.</text>
</comment>
<dbReference type="InterPro" id="IPR002938">
    <property type="entry name" value="FAD-bd"/>
</dbReference>
<dbReference type="AlphaFoldDB" id="A0AAD7EX23"/>
<keyword evidence="3" id="KW-0560">Oxidoreductase</keyword>
<dbReference type="GO" id="GO:0044550">
    <property type="term" value="P:secondary metabolite biosynthetic process"/>
    <property type="evidence" value="ECO:0007669"/>
    <property type="project" value="TreeGrafter"/>
</dbReference>